<name>A0A8S7U4W5_ECOLX</name>
<dbReference type="Proteomes" id="UP000530628">
    <property type="component" value="Unassembled WGS sequence"/>
</dbReference>
<feature type="chain" id="PRO_5041110910" evidence="1">
    <location>
        <begin position="18"/>
        <end position="159"/>
    </location>
</feature>
<accession>A0A8S7U4W5</accession>
<sequence length="159" mass="17381">MKYFPLILLLSVFCANAAKLPAEDVIKKRLTEKDLIALNSWKPLKGGDSIKNGGTETAHSKFGVFTINNKVVSSRTTVKDFENNPSGVLSSFVACSRVAESAIGELTEKQQKRIIDMVVSATKVEGYGLTDVIQGFLMQTKFLKMGNDMVIDCSIKGDE</sequence>
<evidence type="ECO:0000313" key="3">
    <source>
        <dbReference type="Proteomes" id="UP000530628"/>
    </source>
</evidence>
<organism evidence="2 3">
    <name type="scientific">Escherichia coli</name>
    <dbReference type="NCBI Taxonomy" id="562"/>
    <lineage>
        <taxon>Bacteria</taxon>
        <taxon>Pseudomonadati</taxon>
        <taxon>Pseudomonadota</taxon>
        <taxon>Gammaproteobacteria</taxon>
        <taxon>Enterobacterales</taxon>
        <taxon>Enterobacteriaceae</taxon>
        <taxon>Escherichia</taxon>
    </lineage>
</organism>
<dbReference type="AlphaFoldDB" id="A0A8S7U4W5"/>
<dbReference type="RefSeq" id="WP_000873377.1">
    <property type="nucleotide sequence ID" value="NZ_JAAAHP010000028.1"/>
</dbReference>
<dbReference type="EMBL" id="AASWOY010000034">
    <property type="protein sequence ID" value="EFH6649992.1"/>
    <property type="molecule type" value="Genomic_DNA"/>
</dbReference>
<gene>
    <name evidence="2" type="ORF">GNW61_14740</name>
</gene>
<proteinExistence type="predicted"/>
<keyword evidence="1" id="KW-0732">Signal</keyword>
<comment type="caution">
    <text evidence="2">The sequence shown here is derived from an EMBL/GenBank/DDBJ whole genome shotgun (WGS) entry which is preliminary data.</text>
</comment>
<evidence type="ECO:0000256" key="1">
    <source>
        <dbReference type="SAM" id="SignalP"/>
    </source>
</evidence>
<evidence type="ECO:0000313" key="2">
    <source>
        <dbReference type="EMBL" id="EFH6649992.1"/>
    </source>
</evidence>
<reference evidence="2 3" key="1">
    <citation type="submission" date="2019-11" db="EMBL/GenBank/DDBJ databases">
        <authorList>
            <consortium name="GenomeTrakr network: Whole genome sequencing for foodborne pathogen traceback"/>
        </authorList>
    </citation>
    <scope>NUCLEOTIDE SEQUENCE [LARGE SCALE GENOMIC DNA]</scope>
    <source>
        <strain evidence="2 3">PSU-2072</strain>
    </source>
</reference>
<protein>
    <submittedName>
        <fullName evidence="2">Uncharacterized protein</fullName>
    </submittedName>
</protein>
<feature type="signal peptide" evidence="1">
    <location>
        <begin position="1"/>
        <end position="17"/>
    </location>
</feature>